<dbReference type="EMBL" id="PTJD01000012">
    <property type="protein sequence ID" value="PPK92903.1"/>
    <property type="molecule type" value="Genomic_DNA"/>
</dbReference>
<protein>
    <recommendedName>
        <fullName evidence="5">Mut7-C RNAse domain-containing protein</fullName>
    </recommendedName>
</protein>
<dbReference type="AlphaFoldDB" id="A0A2S6IFC7"/>
<name>A0A2S6IFC7_9ACTN</name>
<feature type="domain" description="Ubiquitin Mut7-C" evidence="2">
    <location>
        <begin position="6"/>
        <end position="74"/>
    </location>
</feature>
<dbReference type="Pfam" id="PF01927">
    <property type="entry name" value="Mut7-C"/>
    <property type="match status" value="1"/>
</dbReference>
<dbReference type="InterPro" id="IPR002782">
    <property type="entry name" value="Mut7-C_RNAse_dom"/>
</dbReference>
<dbReference type="PANTHER" id="PTHR39081:SF1">
    <property type="entry name" value="MUT7-C RNASE DOMAIN-CONTAINING PROTEIN"/>
    <property type="match status" value="1"/>
</dbReference>
<evidence type="ECO:0000259" key="1">
    <source>
        <dbReference type="Pfam" id="PF01927"/>
    </source>
</evidence>
<reference evidence="3 4" key="1">
    <citation type="submission" date="2018-02" db="EMBL/GenBank/DDBJ databases">
        <title>Genomic Encyclopedia of Archaeal and Bacterial Type Strains, Phase II (KMG-II): from individual species to whole genera.</title>
        <authorList>
            <person name="Goeker M."/>
        </authorList>
    </citation>
    <scope>NUCLEOTIDE SEQUENCE [LARGE SCALE GENOMIC DNA]</scope>
    <source>
        <strain evidence="3 4">DSM 22857</strain>
    </source>
</reference>
<dbReference type="Proteomes" id="UP000239485">
    <property type="component" value="Unassembled WGS sequence"/>
</dbReference>
<accession>A0A2S6IFC7</accession>
<keyword evidence="4" id="KW-1185">Reference proteome</keyword>
<evidence type="ECO:0000259" key="2">
    <source>
        <dbReference type="Pfam" id="PF14451"/>
    </source>
</evidence>
<evidence type="ECO:0008006" key="5">
    <source>
        <dbReference type="Google" id="ProtNLM"/>
    </source>
</evidence>
<dbReference type="PANTHER" id="PTHR39081">
    <property type="entry name" value="MUT7-C DOMAIN-CONTAINING PROTEIN"/>
    <property type="match status" value="1"/>
</dbReference>
<evidence type="ECO:0000313" key="3">
    <source>
        <dbReference type="EMBL" id="PPK92903.1"/>
    </source>
</evidence>
<proteinExistence type="predicted"/>
<comment type="caution">
    <text evidence="3">The sequence shown here is derived from an EMBL/GenBank/DDBJ whole genome shotgun (WGS) entry which is preliminary data.</text>
</comment>
<gene>
    <name evidence="3" type="ORF">CLV92_11276</name>
</gene>
<organism evidence="3 4">
    <name type="scientific">Kineococcus xinjiangensis</name>
    <dbReference type="NCBI Taxonomy" id="512762"/>
    <lineage>
        <taxon>Bacteria</taxon>
        <taxon>Bacillati</taxon>
        <taxon>Actinomycetota</taxon>
        <taxon>Actinomycetes</taxon>
        <taxon>Kineosporiales</taxon>
        <taxon>Kineosporiaceae</taxon>
        <taxon>Kineococcus</taxon>
    </lineage>
</organism>
<dbReference type="Pfam" id="PF14451">
    <property type="entry name" value="Ub-Mut7C"/>
    <property type="match status" value="1"/>
</dbReference>
<sequence length="230" mass="24343">MLLAGPLRFLLPRPARTTGAVRSAEAGASAGHLVQSAGVPLTEVGRILLDGAPAGPGTPVPAGSRLEVEPVSRPEAVPAGGFLLDVHHGTLARRLRLLGLDAAYRNDATDPELVEQAVAENRVLLTQDRGLLMRRALPRGALVRGSAPAAQLDDVLDRFAPALAPLSRCPACNGVLQDVAKAEVAHRVPPGTWRSYEEFRECTGCGRVYWRGAHAGEIEQVLRRAGAADR</sequence>
<evidence type="ECO:0000313" key="4">
    <source>
        <dbReference type="Proteomes" id="UP000239485"/>
    </source>
</evidence>
<dbReference type="InterPro" id="IPR027798">
    <property type="entry name" value="Ub_Mut7C"/>
</dbReference>
<feature type="domain" description="Mut7-C RNAse" evidence="1">
    <location>
        <begin position="82"/>
        <end position="221"/>
    </location>
</feature>
<dbReference type="RefSeq" id="WP_211291175.1">
    <property type="nucleotide sequence ID" value="NZ_PTJD01000012.1"/>
</dbReference>